<dbReference type="EMBL" id="JBCLVG010000001">
    <property type="protein sequence ID" value="MEN1945012.1"/>
    <property type="molecule type" value="Genomic_DNA"/>
</dbReference>
<organism evidence="2 3">
    <name type="scientific">Leifsonia stereocauli</name>
    <dbReference type="NCBI Taxonomy" id="3134136"/>
    <lineage>
        <taxon>Bacteria</taxon>
        <taxon>Bacillati</taxon>
        <taxon>Actinomycetota</taxon>
        <taxon>Actinomycetes</taxon>
        <taxon>Micrococcales</taxon>
        <taxon>Microbacteriaceae</taxon>
        <taxon>Leifsonia</taxon>
    </lineage>
</organism>
<gene>
    <name evidence="2" type="ORF">WJX64_00475</name>
</gene>
<dbReference type="Proteomes" id="UP001425155">
    <property type="component" value="Unassembled WGS sequence"/>
</dbReference>
<protein>
    <submittedName>
        <fullName evidence="2">Uncharacterized protein</fullName>
    </submittedName>
</protein>
<keyword evidence="3" id="KW-1185">Reference proteome</keyword>
<comment type="caution">
    <text evidence="2">The sequence shown here is derived from an EMBL/GenBank/DDBJ whole genome shotgun (WGS) entry which is preliminary data.</text>
</comment>
<evidence type="ECO:0000313" key="3">
    <source>
        <dbReference type="Proteomes" id="UP001425155"/>
    </source>
</evidence>
<feature type="compositionally biased region" description="Acidic residues" evidence="1">
    <location>
        <begin position="47"/>
        <end position="56"/>
    </location>
</feature>
<reference evidence="2 3" key="1">
    <citation type="submission" date="2024-03" db="EMBL/GenBank/DDBJ databases">
        <title>YIM 134122 draft genome.</title>
        <authorList>
            <person name="Zuo S."/>
            <person name="Xiong L."/>
        </authorList>
    </citation>
    <scope>NUCLEOTIDE SEQUENCE [LARGE SCALE GENOMIC DNA]</scope>
    <source>
        <strain evidence="2 3">YIM 134122</strain>
    </source>
</reference>
<evidence type="ECO:0000313" key="2">
    <source>
        <dbReference type="EMBL" id="MEN1945012.1"/>
    </source>
</evidence>
<accession>A0ABU9VZ40</accession>
<proteinExistence type="predicted"/>
<sequence>MGNDAAKEGALVTGAEMNDPDQTETEIAGGDFAEAQETPPGDRMDFPDDDDVDYEDENRIDAAE</sequence>
<feature type="region of interest" description="Disordered" evidence="1">
    <location>
        <begin position="1"/>
        <end position="64"/>
    </location>
</feature>
<name>A0ABU9VZ40_9MICO</name>
<dbReference type="RefSeq" id="WP_342110732.1">
    <property type="nucleotide sequence ID" value="NZ_JBCAUN010000001.1"/>
</dbReference>
<evidence type="ECO:0000256" key="1">
    <source>
        <dbReference type="SAM" id="MobiDB-lite"/>
    </source>
</evidence>